<organism evidence="1 2">
    <name type="scientific">Ambispora leptoticha</name>
    <dbReference type="NCBI Taxonomy" id="144679"/>
    <lineage>
        <taxon>Eukaryota</taxon>
        <taxon>Fungi</taxon>
        <taxon>Fungi incertae sedis</taxon>
        <taxon>Mucoromycota</taxon>
        <taxon>Glomeromycotina</taxon>
        <taxon>Glomeromycetes</taxon>
        <taxon>Archaeosporales</taxon>
        <taxon>Ambisporaceae</taxon>
        <taxon>Ambispora</taxon>
    </lineage>
</organism>
<dbReference type="Proteomes" id="UP000789508">
    <property type="component" value="Unassembled WGS sequence"/>
</dbReference>
<proteinExistence type="predicted"/>
<dbReference type="AlphaFoldDB" id="A0A9N9CFR3"/>
<sequence length="344" mass="40984">MEYQTASHDEYGDIFNDSVNIILNEILTEEPVNSENLAEEMRNAQQNLTEQDIATYTMDQDYKPPVELNSTNWKQKTKAFKVYEEPLLDIKNKDLCSECKYPYDEKDLIDNICNECYKESTLPCVICQNETLRINLKQNICEKCFEPEIMINTMINITPKCNHCKNETPANLLQNGKCNMCRRIQEKDEIQEISQDEFEPKTKQKEEEFNFEKIERTEIEQIKENVINLQILANEQAEHIQILKQAIEIHQLMFNELHQENINLKRKFEEFEEKDYLSKLRSITLFDQQVQLFRTAMIGEYGTLNEDYPNKRFDPILKEYIHQTKQNIYEQKKRYKPDENGELD</sequence>
<protein>
    <submittedName>
        <fullName evidence="1">7512_t:CDS:1</fullName>
    </submittedName>
</protein>
<keyword evidence="2" id="KW-1185">Reference proteome</keyword>
<evidence type="ECO:0000313" key="1">
    <source>
        <dbReference type="EMBL" id="CAG8599889.1"/>
    </source>
</evidence>
<name>A0A9N9CFR3_9GLOM</name>
<gene>
    <name evidence="1" type="ORF">ALEPTO_LOCUS8093</name>
</gene>
<accession>A0A9N9CFR3</accession>
<comment type="caution">
    <text evidence="1">The sequence shown here is derived from an EMBL/GenBank/DDBJ whole genome shotgun (WGS) entry which is preliminary data.</text>
</comment>
<dbReference type="EMBL" id="CAJVPS010004144">
    <property type="protein sequence ID" value="CAG8599889.1"/>
    <property type="molecule type" value="Genomic_DNA"/>
</dbReference>
<reference evidence="1" key="1">
    <citation type="submission" date="2021-06" db="EMBL/GenBank/DDBJ databases">
        <authorList>
            <person name="Kallberg Y."/>
            <person name="Tangrot J."/>
            <person name="Rosling A."/>
        </authorList>
    </citation>
    <scope>NUCLEOTIDE SEQUENCE</scope>
    <source>
        <strain evidence="1">FL130A</strain>
    </source>
</reference>
<evidence type="ECO:0000313" key="2">
    <source>
        <dbReference type="Proteomes" id="UP000789508"/>
    </source>
</evidence>